<dbReference type="GO" id="GO:0005975">
    <property type="term" value="P:carbohydrate metabolic process"/>
    <property type="evidence" value="ECO:0007669"/>
    <property type="project" value="InterPro"/>
</dbReference>
<proteinExistence type="predicted"/>
<dbReference type="GO" id="GO:0030246">
    <property type="term" value="F:carbohydrate binding"/>
    <property type="evidence" value="ECO:0007669"/>
    <property type="project" value="InterPro"/>
</dbReference>
<dbReference type="GO" id="GO:0005576">
    <property type="term" value="C:extracellular region"/>
    <property type="evidence" value="ECO:0007669"/>
    <property type="project" value="InterPro"/>
</dbReference>
<accession>A0A2G9X163</accession>
<dbReference type="OrthoDB" id="8356477at2"/>
<dbReference type="GO" id="GO:0004553">
    <property type="term" value="F:hydrolase activity, hydrolyzing O-glycosyl compounds"/>
    <property type="evidence" value="ECO:0007669"/>
    <property type="project" value="InterPro"/>
</dbReference>
<evidence type="ECO:0000313" key="3">
    <source>
        <dbReference type="Proteomes" id="UP000231070"/>
    </source>
</evidence>
<name>A0A2G9X163_9HYPH</name>
<dbReference type="EMBL" id="NQVN01000001">
    <property type="protein sequence ID" value="PIP00686.1"/>
    <property type="molecule type" value="Genomic_DNA"/>
</dbReference>
<organism evidence="2 3">
    <name type="scientific">Pleomorphomonas carboxyditropha</name>
    <dbReference type="NCBI Taxonomy" id="2023338"/>
    <lineage>
        <taxon>Bacteria</taxon>
        <taxon>Pseudomonadati</taxon>
        <taxon>Pseudomonadota</taxon>
        <taxon>Alphaproteobacteria</taxon>
        <taxon>Hyphomicrobiales</taxon>
        <taxon>Pleomorphomonadaceae</taxon>
        <taxon>Pleomorphomonas</taxon>
    </lineage>
</organism>
<comment type="caution">
    <text evidence="2">The sequence shown here is derived from an EMBL/GenBank/DDBJ whole genome shotgun (WGS) entry which is preliminary data.</text>
</comment>
<gene>
    <name evidence="2" type="ORF">CJ014_00855</name>
</gene>
<dbReference type="Pfam" id="PF02839">
    <property type="entry name" value="CBM_5_12"/>
    <property type="match status" value="1"/>
</dbReference>
<dbReference type="Gene3D" id="2.10.10.20">
    <property type="entry name" value="Carbohydrate-binding module superfamily 5/12"/>
    <property type="match status" value="1"/>
</dbReference>
<evidence type="ECO:0000259" key="1">
    <source>
        <dbReference type="Pfam" id="PF02839"/>
    </source>
</evidence>
<reference evidence="2 3" key="1">
    <citation type="submission" date="2017-08" db="EMBL/GenBank/DDBJ databases">
        <title>Pleomorphomonas carboxidotrophicus sp. nov., a new mesophilic hydrogenogenic carboxidotroph.</title>
        <authorList>
            <person name="Esquivel-Elizondo S."/>
            <person name="Krajmalnik-Brown R."/>
            <person name="Maldonado J."/>
        </authorList>
    </citation>
    <scope>NUCLEOTIDE SEQUENCE [LARGE SCALE GENOMIC DNA]</scope>
    <source>
        <strain evidence="2 3">SVCO-16</strain>
    </source>
</reference>
<evidence type="ECO:0000313" key="2">
    <source>
        <dbReference type="EMBL" id="PIP00686.1"/>
    </source>
</evidence>
<dbReference type="InterPro" id="IPR003610">
    <property type="entry name" value="CBM5/12"/>
</dbReference>
<keyword evidence="3" id="KW-1185">Reference proteome</keyword>
<dbReference type="AlphaFoldDB" id="A0A2G9X163"/>
<sequence>MIYIAPLSSWNTAFDATAHAVEAFLAFGYSIVETVGEYPRVEVTVRSVTAASIASRLNSYYVISEKSSDDPAPIELARGVVRLLPTELGEDKMVVALDCVPPSVDEVKDAYANTHLRTDDEWYDPLTLPEGAEDDADQALLGKSADWYWDRRTLTLSTTPLVPSNPIDMSDHVLASTLSVRVGELPYDRYVMQATVGWTQIAKGSQELPVGSQVLGIPTYTWQDFQQSFPKAGAQIGDNTGWSVAEAYCTDGGVYQTHEFSVSTPDVPPGSTVVAQARLLNCLIRLAYDYEQPREETAFLYLDPDGQKIVADGKHVVSEIIRLRTPTIDTSTPEWTAIDDETFEPRHYAVGSEVQYNGRTYRCITAHDADYDLGFQREFWVAISTKAPLRKGAYSYFDSARGRRTLAHLYLRGVETILRAYRCYEVSFECSWKVARDLTVDKSVSLGSMRGLPAGGVVGKVTGVELTADGPSRKAKITLGVFAGRGVAGKPNSGTDVDADGATFDMSGRVYSAPVIVENLPFVAMELTSLNEAGEQYAIMWAADDPKSALEMNPTQATITVPVLQEQDLLRRGLTANLVVPVPKGGVFANE</sequence>
<feature type="domain" description="Chitin-binding type-3" evidence="1">
    <location>
        <begin position="347"/>
        <end position="369"/>
    </location>
</feature>
<dbReference type="Proteomes" id="UP000231070">
    <property type="component" value="Unassembled WGS sequence"/>
</dbReference>
<dbReference type="RefSeq" id="WP_100078629.1">
    <property type="nucleotide sequence ID" value="NZ_NQVN01000001.1"/>
</dbReference>
<protein>
    <recommendedName>
        <fullName evidence="1">Chitin-binding type-3 domain-containing protein</fullName>
    </recommendedName>
</protein>